<sequence>MSLYNNALFPEYIFNKRLSILFFDFYACFSTEFILTFKKYLEKIGISKIIIRNIEPELLQFNRTIETADLPDNFEQAVKSIMSQNYIDSEVSLYMMTELFELTDSLTNASFSLVLNRAYDVGVFGTLKNSFTELFDEFEIKDVRSYLSALQGVHYTDALDNKLKVNYS</sequence>
<gene>
    <name evidence="1" type="ORF">P0Y53_14145</name>
</gene>
<evidence type="ECO:0000313" key="2">
    <source>
        <dbReference type="Proteomes" id="UP001220610"/>
    </source>
</evidence>
<evidence type="ECO:0000313" key="1">
    <source>
        <dbReference type="EMBL" id="WEK33629.1"/>
    </source>
</evidence>
<accession>A0AAJ5WPI4</accession>
<protein>
    <submittedName>
        <fullName evidence="1">Uncharacterized protein</fullName>
    </submittedName>
</protein>
<dbReference type="EMBL" id="CP119311">
    <property type="protein sequence ID" value="WEK33629.1"/>
    <property type="molecule type" value="Genomic_DNA"/>
</dbReference>
<name>A0AAJ5WPI4_9BACT</name>
<proteinExistence type="predicted"/>
<reference evidence="1" key="1">
    <citation type="submission" date="2023-03" db="EMBL/GenBank/DDBJ databases">
        <title>Andean soil-derived lignocellulolytic bacterial consortium as a source of novel taxa and putative plastic-active enzymes.</title>
        <authorList>
            <person name="Diaz-Garcia L."/>
            <person name="Chuvochina M."/>
            <person name="Feuerriegel G."/>
            <person name="Bunk B."/>
            <person name="Sproer C."/>
            <person name="Streit W.R."/>
            <person name="Rodriguez L.M."/>
            <person name="Overmann J."/>
            <person name="Jimenez D.J."/>
        </authorList>
    </citation>
    <scope>NUCLEOTIDE SEQUENCE</scope>
    <source>
        <strain evidence="1">MAG 7</strain>
    </source>
</reference>
<dbReference type="AlphaFoldDB" id="A0AAJ5WPI4"/>
<organism evidence="1 2">
    <name type="scientific">Candidatus Pseudobacter hemicellulosilyticus</name>
    <dbReference type="NCBI Taxonomy" id="3121375"/>
    <lineage>
        <taxon>Bacteria</taxon>
        <taxon>Pseudomonadati</taxon>
        <taxon>Bacteroidota</taxon>
        <taxon>Chitinophagia</taxon>
        <taxon>Chitinophagales</taxon>
        <taxon>Chitinophagaceae</taxon>
        <taxon>Pseudobacter</taxon>
    </lineage>
</organism>
<dbReference type="Proteomes" id="UP001220610">
    <property type="component" value="Chromosome"/>
</dbReference>